<evidence type="ECO:0000256" key="5">
    <source>
        <dbReference type="ARBA" id="ARBA00022840"/>
    </source>
</evidence>
<accession>A0A8J2VR77</accession>
<dbReference type="GO" id="GO:0032543">
    <property type="term" value="P:mitochondrial translation"/>
    <property type="evidence" value="ECO:0007669"/>
    <property type="project" value="TreeGrafter"/>
</dbReference>
<dbReference type="SMART" id="SM00836">
    <property type="entry name" value="DALR_1"/>
    <property type="match status" value="1"/>
</dbReference>
<dbReference type="GO" id="GO:0005739">
    <property type="term" value="C:mitochondrion"/>
    <property type="evidence" value="ECO:0007669"/>
    <property type="project" value="TreeGrafter"/>
</dbReference>
<dbReference type="OrthoDB" id="68056at2759"/>
<evidence type="ECO:0000256" key="8">
    <source>
        <dbReference type="ARBA" id="ARBA00039495"/>
    </source>
</evidence>
<comment type="function">
    <text evidence="10">Catalyzes the attachment of arginine to tRNA(Arg) in a two-step reaction: arginine is first activated by ATP to form Arg-AMP and then transferred to the acceptor end of tRNA(Arg).</text>
</comment>
<keyword evidence="14" id="KW-1185">Reference proteome</keyword>
<dbReference type="InterPro" id="IPR014729">
    <property type="entry name" value="Rossmann-like_a/b/a_fold"/>
</dbReference>
<evidence type="ECO:0000256" key="11">
    <source>
        <dbReference type="RuleBase" id="RU363038"/>
    </source>
</evidence>
<evidence type="ECO:0000256" key="9">
    <source>
        <dbReference type="ARBA" id="ARBA00049339"/>
    </source>
</evidence>
<evidence type="ECO:0000256" key="4">
    <source>
        <dbReference type="ARBA" id="ARBA00022741"/>
    </source>
</evidence>
<dbReference type="InterPro" id="IPR008909">
    <property type="entry name" value="DALR_anticod-bd"/>
</dbReference>
<dbReference type="EC" id="6.1.1.19" evidence="2"/>
<evidence type="ECO:0000313" key="13">
    <source>
        <dbReference type="EMBL" id="CAG9562949.1"/>
    </source>
</evidence>
<keyword evidence="4 11" id="KW-0547">Nucleotide-binding</keyword>
<dbReference type="Pfam" id="PF05746">
    <property type="entry name" value="DALR_1"/>
    <property type="match status" value="1"/>
</dbReference>
<dbReference type="Pfam" id="PF00750">
    <property type="entry name" value="tRNA-synt_1d"/>
    <property type="match status" value="1"/>
</dbReference>
<evidence type="ECO:0000256" key="6">
    <source>
        <dbReference type="ARBA" id="ARBA00022917"/>
    </source>
</evidence>
<evidence type="ECO:0000259" key="12">
    <source>
        <dbReference type="SMART" id="SM00836"/>
    </source>
</evidence>
<keyword evidence="3 11" id="KW-0436">Ligase</keyword>
<comment type="caution">
    <text evidence="13">The sequence shown here is derived from an EMBL/GenBank/DDBJ whole genome shotgun (WGS) entry which is preliminary data.</text>
</comment>
<dbReference type="GO" id="GO:0005524">
    <property type="term" value="F:ATP binding"/>
    <property type="evidence" value="ECO:0007669"/>
    <property type="project" value="UniProtKB-KW"/>
</dbReference>
<comment type="similarity">
    <text evidence="1 11">Belongs to the class-I aminoacyl-tRNA synthetase family.</text>
</comment>
<dbReference type="GO" id="GO:0004814">
    <property type="term" value="F:arginine-tRNA ligase activity"/>
    <property type="evidence" value="ECO:0007669"/>
    <property type="project" value="UniProtKB-EC"/>
</dbReference>
<dbReference type="InterPro" id="IPR035684">
    <property type="entry name" value="ArgRS_core"/>
</dbReference>
<proteinExistence type="inferred from homology"/>
<protein>
    <recommendedName>
        <fullName evidence="8">Probable arginine--tRNA ligase, mitochondrial</fullName>
        <ecNumber evidence="2">6.1.1.19</ecNumber>
    </recommendedName>
</protein>
<evidence type="ECO:0000313" key="14">
    <source>
        <dbReference type="Proteomes" id="UP000789524"/>
    </source>
</evidence>
<dbReference type="Proteomes" id="UP000789524">
    <property type="component" value="Unassembled WGS sequence"/>
</dbReference>
<dbReference type="SUPFAM" id="SSF47323">
    <property type="entry name" value="Anticodon-binding domain of a subclass of class I aminoacyl-tRNA synthetases"/>
    <property type="match status" value="1"/>
</dbReference>
<sequence length="372" mass="43008">MYEVYVEANKLAQIDESVSIAAKKYFSDIEHGKTDLDNWKKIRDITIKELENVYQRLGVKFNEYHWESDYNGKAIKGILDKLQEYNIVTSDSTGKKIAKVNDRDVTILKSDDSTLYITRDIAALLDRYERYKFDDMLYVVDNSQTDHFVAVFDIVSKLNKNAAECSKHIKFGRIKGMSTRSGNVVFLNDILDEAKHKMYEQQKISKNTRITAINEETSDILGMTAVIISDLKQKRQKDYTFSMERALQSEGDSGIKLQYLHCRLWSLEQNCGVQLPETSEPEYLKEEIVGDVVNELARFEDVINQAYIENEACILVNYLFRLSNMVNRMFNELRVKNVDHDVASQRLLVFNSARFVIKTALEILGVKPLLQM</sequence>
<dbReference type="SUPFAM" id="SSF52374">
    <property type="entry name" value="Nucleotidylyl transferase"/>
    <property type="match status" value="1"/>
</dbReference>
<dbReference type="PANTHER" id="PTHR11956:SF11">
    <property type="entry name" value="ARGININE--TRNA LIGASE, MITOCHONDRIAL-RELATED"/>
    <property type="match status" value="1"/>
</dbReference>
<evidence type="ECO:0000256" key="3">
    <source>
        <dbReference type="ARBA" id="ARBA00022598"/>
    </source>
</evidence>
<dbReference type="PANTHER" id="PTHR11956">
    <property type="entry name" value="ARGINYL-TRNA SYNTHETASE"/>
    <property type="match status" value="1"/>
</dbReference>
<gene>
    <name evidence="13" type="ORF">DCHRY22_LOCUS4207</name>
</gene>
<organism evidence="13 14">
    <name type="scientific">Danaus chrysippus</name>
    <name type="common">African queen</name>
    <dbReference type="NCBI Taxonomy" id="151541"/>
    <lineage>
        <taxon>Eukaryota</taxon>
        <taxon>Metazoa</taxon>
        <taxon>Ecdysozoa</taxon>
        <taxon>Arthropoda</taxon>
        <taxon>Hexapoda</taxon>
        <taxon>Insecta</taxon>
        <taxon>Pterygota</taxon>
        <taxon>Neoptera</taxon>
        <taxon>Endopterygota</taxon>
        <taxon>Lepidoptera</taxon>
        <taxon>Glossata</taxon>
        <taxon>Ditrysia</taxon>
        <taxon>Papilionoidea</taxon>
        <taxon>Nymphalidae</taxon>
        <taxon>Danainae</taxon>
        <taxon>Danaini</taxon>
        <taxon>Danaina</taxon>
        <taxon>Danaus</taxon>
        <taxon>Anosia</taxon>
    </lineage>
</organism>
<dbReference type="FunFam" id="1.10.730.10:FF:000006">
    <property type="entry name" value="Arginyl-tRNA synthetase 2, mitochondrial"/>
    <property type="match status" value="1"/>
</dbReference>
<dbReference type="InterPro" id="IPR009080">
    <property type="entry name" value="tRNAsynth_Ia_anticodon-bd"/>
</dbReference>
<evidence type="ECO:0000256" key="2">
    <source>
        <dbReference type="ARBA" id="ARBA00012837"/>
    </source>
</evidence>
<dbReference type="AlphaFoldDB" id="A0A8J2VR77"/>
<evidence type="ECO:0000256" key="1">
    <source>
        <dbReference type="ARBA" id="ARBA00005594"/>
    </source>
</evidence>
<keyword evidence="7 11" id="KW-0030">Aminoacyl-tRNA synthetase</keyword>
<reference evidence="13" key="1">
    <citation type="submission" date="2021-09" db="EMBL/GenBank/DDBJ databases">
        <authorList>
            <person name="Martin H S."/>
        </authorList>
    </citation>
    <scope>NUCLEOTIDE SEQUENCE</scope>
</reference>
<dbReference type="InterPro" id="IPR001278">
    <property type="entry name" value="Arg-tRNA-ligase"/>
</dbReference>
<keyword evidence="6 11" id="KW-0648">Protein biosynthesis</keyword>
<evidence type="ECO:0000256" key="7">
    <source>
        <dbReference type="ARBA" id="ARBA00023146"/>
    </source>
</evidence>
<name>A0A8J2VR77_9NEOP</name>
<dbReference type="EMBL" id="CAKASE010000049">
    <property type="protein sequence ID" value="CAG9562949.1"/>
    <property type="molecule type" value="Genomic_DNA"/>
</dbReference>
<dbReference type="Gene3D" id="3.40.50.620">
    <property type="entry name" value="HUPs"/>
    <property type="match status" value="1"/>
</dbReference>
<keyword evidence="5 11" id="KW-0067">ATP-binding</keyword>
<evidence type="ECO:0000256" key="10">
    <source>
        <dbReference type="ARBA" id="ARBA00049595"/>
    </source>
</evidence>
<dbReference type="GO" id="GO:0006420">
    <property type="term" value="P:arginyl-tRNA aminoacylation"/>
    <property type="evidence" value="ECO:0007669"/>
    <property type="project" value="InterPro"/>
</dbReference>
<dbReference type="Gene3D" id="1.10.730.10">
    <property type="entry name" value="Isoleucyl-tRNA Synthetase, Domain 1"/>
    <property type="match status" value="1"/>
</dbReference>
<comment type="catalytic activity">
    <reaction evidence="9">
        <text>tRNA(Arg) + L-arginine + ATP = L-arginyl-tRNA(Arg) + AMP + diphosphate</text>
        <dbReference type="Rhea" id="RHEA:20301"/>
        <dbReference type="Rhea" id="RHEA-COMP:9658"/>
        <dbReference type="Rhea" id="RHEA-COMP:9673"/>
        <dbReference type="ChEBI" id="CHEBI:30616"/>
        <dbReference type="ChEBI" id="CHEBI:32682"/>
        <dbReference type="ChEBI" id="CHEBI:33019"/>
        <dbReference type="ChEBI" id="CHEBI:78442"/>
        <dbReference type="ChEBI" id="CHEBI:78513"/>
        <dbReference type="ChEBI" id="CHEBI:456215"/>
        <dbReference type="EC" id="6.1.1.19"/>
    </reaction>
</comment>
<feature type="domain" description="DALR anticodon binding" evidence="12">
    <location>
        <begin position="257"/>
        <end position="372"/>
    </location>
</feature>